<gene>
    <name evidence="1" type="ordered locus">PFL_2801</name>
</gene>
<dbReference type="Proteomes" id="UP000008540">
    <property type="component" value="Chromosome"/>
</dbReference>
<proteinExistence type="predicted"/>
<dbReference type="AlphaFoldDB" id="Q4KCX6"/>
<evidence type="ECO:0000313" key="2">
    <source>
        <dbReference type="Proteomes" id="UP000008540"/>
    </source>
</evidence>
<protein>
    <submittedName>
        <fullName evidence="1">Uncharacterized protein</fullName>
    </submittedName>
</protein>
<reference evidence="1 2" key="1">
    <citation type="journal article" date="2005" name="Nat. Biotechnol.">
        <title>Complete genome sequence of the plant commensal Pseudomonas fluorescens Pf-5.</title>
        <authorList>
            <person name="Paulsen I.T."/>
            <person name="Press C.M."/>
            <person name="Ravel J."/>
            <person name="Kobayashi D.Y."/>
            <person name="Myers G.S."/>
            <person name="Mavrodi D.V."/>
            <person name="DeBoy R.T."/>
            <person name="Seshadri R."/>
            <person name="Ren Q."/>
            <person name="Madupu R."/>
            <person name="Dodson R.J."/>
            <person name="Durkin A.S."/>
            <person name="Brinkac L.M."/>
            <person name="Daugherty S.C."/>
            <person name="Sullivan S.A."/>
            <person name="Rosovitz M.J."/>
            <person name="Gwinn M.L."/>
            <person name="Zhou L."/>
            <person name="Schneider D.J."/>
            <person name="Cartinhour S.W."/>
            <person name="Nelson W.C."/>
            <person name="Weidman J."/>
            <person name="Watkins K."/>
            <person name="Tran K."/>
            <person name="Khouri H."/>
            <person name="Pierson E.A."/>
            <person name="Pierson L.S.III."/>
            <person name="Thomashow L.S."/>
            <person name="Loper J.E."/>
        </authorList>
    </citation>
    <scope>NUCLEOTIDE SEQUENCE [LARGE SCALE GENOMIC DNA]</scope>
    <source>
        <strain evidence="2">ATCC BAA-477 / NRRL B-23932 / Pf-5</strain>
    </source>
</reference>
<dbReference type="HOGENOM" id="CLU_2882543_0_0_6"/>
<organism evidence="1 2">
    <name type="scientific">Pseudomonas fluorescens (strain ATCC BAA-477 / NRRL B-23932 / Pf-5)</name>
    <dbReference type="NCBI Taxonomy" id="220664"/>
    <lineage>
        <taxon>Bacteria</taxon>
        <taxon>Pseudomonadati</taxon>
        <taxon>Pseudomonadota</taxon>
        <taxon>Gammaproteobacteria</taxon>
        <taxon>Pseudomonadales</taxon>
        <taxon>Pseudomonadaceae</taxon>
        <taxon>Pseudomonas</taxon>
    </lineage>
</organism>
<evidence type="ECO:0000313" key="1">
    <source>
        <dbReference type="EMBL" id="AAY92073.1"/>
    </source>
</evidence>
<sequence length="63" mass="6808">MMGIGASYLGFLRAGPADLCVASAVASVFCALYNTSEENRQAVVSTVVEAVRGRTHLWLRYVE</sequence>
<dbReference type="KEGG" id="pfl:PFL_2801"/>
<name>Q4KCX6_PSEF5</name>
<dbReference type="EMBL" id="CP000076">
    <property type="protein sequence ID" value="AAY92073.1"/>
    <property type="molecule type" value="Genomic_DNA"/>
</dbReference>
<accession>Q4KCX6</accession>